<keyword evidence="1" id="KW-0812">Transmembrane</keyword>
<evidence type="ECO:0000313" key="2">
    <source>
        <dbReference type="EMBL" id="JAI06898.1"/>
    </source>
</evidence>
<reference evidence="2" key="2">
    <citation type="journal article" date="2015" name="Fish Shellfish Immunol.">
        <title>Early steps in the European eel (Anguilla anguilla)-Vibrio vulnificus interaction in the gills: Role of the RtxA13 toxin.</title>
        <authorList>
            <person name="Callol A."/>
            <person name="Pajuelo D."/>
            <person name="Ebbesson L."/>
            <person name="Teles M."/>
            <person name="MacKenzie S."/>
            <person name="Amaro C."/>
        </authorList>
    </citation>
    <scope>NUCLEOTIDE SEQUENCE</scope>
</reference>
<sequence length="90" mass="10216">MFNYTPREGSPVAGLVVTEATDTFNVTQLDNIIHLMAVSVLHLRKCNSSLNGHVRFFSQPLCKWVSCVFPFFFTVGVIMFSSLETKYYCI</sequence>
<protein>
    <submittedName>
        <fullName evidence="2">Uncharacterized protein</fullName>
    </submittedName>
</protein>
<dbReference type="AlphaFoldDB" id="A0A0E9XW02"/>
<dbReference type="EMBL" id="GBXM01001680">
    <property type="protein sequence ID" value="JAI06898.1"/>
    <property type="molecule type" value="Transcribed_RNA"/>
</dbReference>
<organism evidence="2">
    <name type="scientific">Anguilla anguilla</name>
    <name type="common">European freshwater eel</name>
    <name type="synonym">Muraena anguilla</name>
    <dbReference type="NCBI Taxonomy" id="7936"/>
    <lineage>
        <taxon>Eukaryota</taxon>
        <taxon>Metazoa</taxon>
        <taxon>Chordata</taxon>
        <taxon>Craniata</taxon>
        <taxon>Vertebrata</taxon>
        <taxon>Euteleostomi</taxon>
        <taxon>Actinopterygii</taxon>
        <taxon>Neopterygii</taxon>
        <taxon>Teleostei</taxon>
        <taxon>Anguilliformes</taxon>
        <taxon>Anguillidae</taxon>
        <taxon>Anguilla</taxon>
    </lineage>
</organism>
<name>A0A0E9XW02_ANGAN</name>
<keyword evidence="1" id="KW-0472">Membrane</keyword>
<feature type="transmembrane region" description="Helical" evidence="1">
    <location>
        <begin position="64"/>
        <end position="83"/>
    </location>
</feature>
<accession>A0A0E9XW02</accession>
<evidence type="ECO:0000256" key="1">
    <source>
        <dbReference type="SAM" id="Phobius"/>
    </source>
</evidence>
<proteinExistence type="predicted"/>
<reference evidence="2" key="1">
    <citation type="submission" date="2014-11" db="EMBL/GenBank/DDBJ databases">
        <authorList>
            <person name="Amaro Gonzalez C."/>
        </authorList>
    </citation>
    <scope>NUCLEOTIDE SEQUENCE</scope>
</reference>
<keyword evidence="1" id="KW-1133">Transmembrane helix</keyword>